<keyword evidence="9" id="KW-1185">Reference proteome</keyword>
<dbReference type="Gene3D" id="3.40.1280.10">
    <property type="match status" value="1"/>
</dbReference>
<dbReference type="InterPro" id="IPR047261">
    <property type="entry name" value="MRM1_MeTrfase_dom"/>
</dbReference>
<comment type="similarity">
    <text evidence="1">Belongs to the class IV-like SAM-binding methyltransferase superfamily. RNA methyltransferase TrmH family.</text>
</comment>
<dbReference type="InterPro" id="IPR029064">
    <property type="entry name" value="Ribosomal_eL30-like_sf"/>
</dbReference>
<evidence type="ECO:0000256" key="1">
    <source>
        <dbReference type="ARBA" id="ARBA00007228"/>
    </source>
</evidence>
<dbReference type="Gene3D" id="3.30.1330.30">
    <property type="match status" value="1"/>
</dbReference>
<reference evidence="9" key="1">
    <citation type="journal article" date="2018" name="Nat. Microbiol.">
        <title>Leveraging single-cell genomics to expand the fungal tree of life.</title>
        <authorList>
            <person name="Ahrendt S.R."/>
            <person name="Quandt C.A."/>
            <person name="Ciobanu D."/>
            <person name="Clum A."/>
            <person name="Salamov A."/>
            <person name="Andreopoulos B."/>
            <person name="Cheng J.F."/>
            <person name="Woyke T."/>
            <person name="Pelin A."/>
            <person name="Henrissat B."/>
            <person name="Reynolds N.K."/>
            <person name="Benny G.L."/>
            <person name="Smith M.E."/>
            <person name="James T.Y."/>
            <person name="Grigoriev I.V."/>
        </authorList>
    </citation>
    <scope>NUCLEOTIDE SEQUENCE [LARGE SCALE GENOMIC DNA]</scope>
</reference>
<sequence length="372" mass="40493">MRAFRPPPRARATLLPLSPCRAAPLPQSPPRPHFPEGSRTYAARSFVRHTPKVGPGGKNVEMLYGGNVVIPCLQKAGKRDIQALYVRQDASASGHIVYRVPTDEEEARTVIERAEAIASKAGISIQRASTAYLDTLSDKRPNQSLDPVDLNLKCPQIHRPKGLVLAVRPLDIERIRCLSAFIQRDEETNTTYHAAVGKQNNIEIEFVPKPTRKFPVWLALDQVVDPQNLGAILRSAHFFGCDGVVMTEQDTAPLNPVVSKASSGALEVMSHIHTTLSLSKFLRESAENGWHIYGTDIHAPAKRRVHLSTERTAPLVCEPTILVLGSEGAGMRAEVGKNCHDHLIIDGAEESGGVDSLNVSVAAGILLHVLLG</sequence>
<feature type="domain" description="tRNA/rRNA methyltransferase SpoU type" evidence="7">
    <location>
        <begin position="217"/>
        <end position="368"/>
    </location>
</feature>
<dbReference type="CDD" id="cd18105">
    <property type="entry name" value="SpoU-like_MRM1"/>
    <property type="match status" value="1"/>
</dbReference>
<dbReference type="GO" id="GO:0016435">
    <property type="term" value="F:rRNA (guanine) methyltransferase activity"/>
    <property type="evidence" value="ECO:0007669"/>
    <property type="project" value="TreeGrafter"/>
</dbReference>
<evidence type="ECO:0000313" key="9">
    <source>
        <dbReference type="Proteomes" id="UP000269721"/>
    </source>
</evidence>
<dbReference type="OrthoDB" id="270651at2759"/>
<name>A0A4P9WH12_9FUNG</name>
<dbReference type="InterPro" id="IPR047182">
    <property type="entry name" value="MRM1"/>
</dbReference>
<dbReference type="InterPro" id="IPR029028">
    <property type="entry name" value="Alpha/beta_knot_MTases"/>
</dbReference>
<dbReference type="Pfam" id="PF00588">
    <property type="entry name" value="SpoU_methylase"/>
    <property type="match status" value="1"/>
</dbReference>
<dbReference type="EMBL" id="KZ995877">
    <property type="protein sequence ID" value="RKO89806.1"/>
    <property type="molecule type" value="Genomic_DNA"/>
</dbReference>
<evidence type="ECO:0000259" key="7">
    <source>
        <dbReference type="Pfam" id="PF00588"/>
    </source>
</evidence>
<proteinExistence type="inferred from homology"/>
<dbReference type="InterPro" id="IPR001537">
    <property type="entry name" value="SpoU_MeTrfase"/>
</dbReference>
<keyword evidence="2" id="KW-0698">rRNA processing</keyword>
<keyword evidence="4 8" id="KW-0808">Transferase</keyword>
<evidence type="ECO:0000256" key="5">
    <source>
        <dbReference type="ARBA" id="ARBA00022691"/>
    </source>
</evidence>
<keyword evidence="5" id="KW-0949">S-adenosyl-L-methionine</keyword>
<dbReference type="AlphaFoldDB" id="A0A4P9WH12"/>
<dbReference type="GO" id="GO:0005739">
    <property type="term" value="C:mitochondrion"/>
    <property type="evidence" value="ECO:0007669"/>
    <property type="project" value="TreeGrafter"/>
</dbReference>
<evidence type="ECO:0000313" key="8">
    <source>
        <dbReference type="EMBL" id="RKO89806.1"/>
    </source>
</evidence>
<feature type="region of interest" description="Disordered" evidence="6">
    <location>
        <begin position="1"/>
        <end position="38"/>
    </location>
</feature>
<evidence type="ECO:0000256" key="4">
    <source>
        <dbReference type="ARBA" id="ARBA00022679"/>
    </source>
</evidence>
<organism evidence="8 9">
    <name type="scientific">Blyttiomyces helicus</name>
    <dbReference type="NCBI Taxonomy" id="388810"/>
    <lineage>
        <taxon>Eukaryota</taxon>
        <taxon>Fungi</taxon>
        <taxon>Fungi incertae sedis</taxon>
        <taxon>Chytridiomycota</taxon>
        <taxon>Chytridiomycota incertae sedis</taxon>
        <taxon>Chytridiomycetes</taxon>
        <taxon>Chytridiomycetes incertae sedis</taxon>
        <taxon>Blyttiomyces</taxon>
    </lineage>
</organism>
<gene>
    <name evidence="8" type="ORF">BDK51DRAFT_43046</name>
</gene>
<dbReference type="GO" id="GO:0003723">
    <property type="term" value="F:RNA binding"/>
    <property type="evidence" value="ECO:0007669"/>
    <property type="project" value="InterPro"/>
</dbReference>
<dbReference type="InterPro" id="IPR029026">
    <property type="entry name" value="tRNA_m1G_MTases_N"/>
</dbReference>
<evidence type="ECO:0000256" key="2">
    <source>
        <dbReference type="ARBA" id="ARBA00022552"/>
    </source>
</evidence>
<protein>
    <submittedName>
        <fullName evidence="8">Alpha/beta knot methyltransferase</fullName>
    </submittedName>
</protein>
<dbReference type="PANTHER" id="PTHR46103:SF1">
    <property type="entry name" value="RRNA METHYLTRANSFERASE 1, MITOCHONDRIAL"/>
    <property type="match status" value="1"/>
</dbReference>
<dbReference type="SUPFAM" id="SSF75217">
    <property type="entry name" value="alpha/beta knot"/>
    <property type="match status" value="1"/>
</dbReference>
<accession>A0A4P9WH12</accession>
<keyword evidence="3 8" id="KW-0489">Methyltransferase</keyword>
<dbReference type="Proteomes" id="UP000269721">
    <property type="component" value="Unassembled WGS sequence"/>
</dbReference>
<dbReference type="PANTHER" id="PTHR46103">
    <property type="entry name" value="RRNA METHYLTRANSFERASE 1, MITOCHONDRIAL"/>
    <property type="match status" value="1"/>
</dbReference>
<evidence type="ECO:0000256" key="3">
    <source>
        <dbReference type="ARBA" id="ARBA00022603"/>
    </source>
</evidence>
<evidence type="ECO:0000256" key="6">
    <source>
        <dbReference type="SAM" id="MobiDB-lite"/>
    </source>
</evidence>